<sequence length="134" mass="15759">MVKNKKIKIHKKKMIGFYKSIVDQDRSSIVICNLKHEIIYMNPAAVSSYVKRGGDKLIGRSVLDCHNPESRDKIQQVVEWFAADESHNIVYTFHNEKQNKDVYMVALRDDGELIGYYEKHEYRNAETMEPYDMK</sequence>
<protein>
    <recommendedName>
        <fullName evidence="1">PAS domain-containing protein</fullName>
    </recommendedName>
</protein>
<dbReference type="InterPro" id="IPR035965">
    <property type="entry name" value="PAS-like_dom_sf"/>
</dbReference>
<comment type="caution">
    <text evidence="2">The sequence shown here is derived from an EMBL/GenBank/DDBJ whole genome shotgun (WGS) entry which is preliminary data.</text>
</comment>
<proteinExistence type="predicted"/>
<dbReference type="Proteomes" id="UP000018300">
    <property type="component" value="Unassembled WGS sequence"/>
</dbReference>
<dbReference type="Pfam" id="PF13426">
    <property type="entry name" value="PAS_9"/>
    <property type="match status" value="1"/>
</dbReference>
<dbReference type="EMBL" id="CAYU010000040">
    <property type="protein sequence ID" value="CCY76704.1"/>
    <property type="molecule type" value="Genomic_DNA"/>
</dbReference>
<evidence type="ECO:0000313" key="2">
    <source>
        <dbReference type="EMBL" id="CCY76704.1"/>
    </source>
</evidence>
<reference evidence="2" key="1">
    <citation type="submission" date="2012-11" db="EMBL/GenBank/DDBJ databases">
        <title>Dependencies among metagenomic species, viruses, plasmids and units of genetic variation.</title>
        <authorList>
            <person name="Nielsen H.B."/>
            <person name="Almeida M."/>
            <person name="Juncker A.S."/>
            <person name="Rasmussen S."/>
            <person name="Li J."/>
            <person name="Sunagawa S."/>
            <person name="Plichta D."/>
            <person name="Gautier L."/>
            <person name="Le Chatelier E."/>
            <person name="Peletier E."/>
            <person name="Bonde I."/>
            <person name="Nielsen T."/>
            <person name="Manichanh C."/>
            <person name="Arumugam M."/>
            <person name="Batto J."/>
            <person name="Santos M.B.Q.D."/>
            <person name="Blom N."/>
            <person name="Borruel N."/>
            <person name="Burgdorf K.S."/>
            <person name="Boumezbeur F."/>
            <person name="Casellas F."/>
            <person name="Dore J."/>
            <person name="Guarner F."/>
            <person name="Hansen T."/>
            <person name="Hildebrand F."/>
            <person name="Kaas R.S."/>
            <person name="Kennedy S."/>
            <person name="Kristiansen K."/>
            <person name="Kultima J.R."/>
            <person name="Leonard P."/>
            <person name="Levenez F."/>
            <person name="Lund O."/>
            <person name="Moumen B."/>
            <person name="Le Paslier D."/>
            <person name="Pons N."/>
            <person name="Pedersen O."/>
            <person name="Prifti E."/>
            <person name="Qin J."/>
            <person name="Raes J."/>
            <person name="Tap J."/>
            <person name="Tims S."/>
            <person name="Ussery D.W."/>
            <person name="Yamada T."/>
            <person name="MetaHit consortium"/>
            <person name="Renault P."/>
            <person name="Sicheritz-Ponten T."/>
            <person name="Bork P."/>
            <person name="Wang J."/>
            <person name="Brunak S."/>
            <person name="Ehrlich S.D."/>
        </authorList>
    </citation>
    <scope>NUCLEOTIDE SEQUENCE [LARGE SCALE GENOMIC DNA]</scope>
</reference>
<name>R5LGU7_9FIRM</name>
<dbReference type="Gene3D" id="3.30.450.20">
    <property type="entry name" value="PAS domain"/>
    <property type="match status" value="1"/>
</dbReference>
<evidence type="ECO:0000313" key="3">
    <source>
        <dbReference type="Proteomes" id="UP000018300"/>
    </source>
</evidence>
<evidence type="ECO:0000259" key="1">
    <source>
        <dbReference type="Pfam" id="PF13426"/>
    </source>
</evidence>
<feature type="domain" description="PAS" evidence="1">
    <location>
        <begin position="28"/>
        <end position="112"/>
    </location>
</feature>
<dbReference type="InterPro" id="IPR000014">
    <property type="entry name" value="PAS"/>
</dbReference>
<dbReference type="SUPFAM" id="SSF55785">
    <property type="entry name" value="PYP-like sensor domain (PAS domain)"/>
    <property type="match status" value="1"/>
</dbReference>
<accession>R5LGU7</accession>
<gene>
    <name evidence="2" type="ORF">BN569_00386</name>
</gene>
<dbReference type="AlphaFoldDB" id="R5LGU7"/>
<dbReference type="CDD" id="cd00130">
    <property type="entry name" value="PAS"/>
    <property type="match status" value="1"/>
</dbReference>
<organism evidence="2 3">
    <name type="scientific">Eshraghiella crossota CAG:259</name>
    <dbReference type="NCBI Taxonomy" id="1263062"/>
    <lineage>
        <taxon>Bacteria</taxon>
        <taxon>Bacillati</taxon>
        <taxon>Bacillota</taxon>
        <taxon>Clostridia</taxon>
        <taxon>Lachnospirales</taxon>
        <taxon>Lachnospiraceae</taxon>
        <taxon>Eshraghiella</taxon>
    </lineage>
</organism>